<dbReference type="Pfam" id="PF01959">
    <property type="entry name" value="DHQS"/>
    <property type="match status" value="1"/>
</dbReference>
<dbReference type="GO" id="GO:0102042">
    <property type="term" value="F:dehydroquinate synthase activity"/>
    <property type="evidence" value="ECO:0007669"/>
    <property type="project" value="UniProtKB-EC"/>
</dbReference>
<dbReference type="InterPro" id="IPR002812">
    <property type="entry name" value="DHQS"/>
</dbReference>
<dbReference type="PANTHER" id="PTHR33563:SF1">
    <property type="entry name" value="3-DEHYDROQUINATE SYNTHASE"/>
    <property type="match status" value="1"/>
</dbReference>
<feature type="domain" description="3-dehydroquinate synthase C-terminal" evidence="7">
    <location>
        <begin position="152"/>
        <end position="324"/>
    </location>
</feature>
<sequence length="325" mass="36472">MKEVWLIDDGVSWEDVRDHVIDAIETGFTGVAVRRDFIELARKLGNIEVEEYAIETISDADDQNRIAEMLEAGRRIFIEFENWKIIPLENLIAMRRKGKIIPIVETPDEAEVVLTTLERGADGFAIRPKIRELMKEFAGIVERTEDLNLVEAEIFEIRKLGVGDRVCVDTITLMSPGEGMLVGNSAEFMFLVASESEESEYVASRPFRVNAGSVNAYIRVGARTRYLAELRAGDEVEIVRFDGKTRKSFVGRVKIEKRPMILLRARFDGVSGSVILQNAETIKLVTPEGKHVSVAELKVGDRVLAYIGEKARHFGMAVEESIIEG</sequence>
<organism evidence="8 9">
    <name type="scientific">Geoglobus acetivorans</name>
    <dbReference type="NCBI Taxonomy" id="565033"/>
    <lineage>
        <taxon>Archaea</taxon>
        <taxon>Methanobacteriati</taxon>
        <taxon>Methanobacteriota</taxon>
        <taxon>Archaeoglobi</taxon>
        <taxon>Archaeoglobales</taxon>
        <taxon>Archaeoglobaceae</taxon>
        <taxon>Geoglobus</taxon>
    </lineage>
</organism>
<dbReference type="NCBIfam" id="NF002627">
    <property type="entry name" value="PRK02290.1-5"/>
    <property type="match status" value="1"/>
</dbReference>
<comment type="catalytic activity">
    <reaction evidence="5">
        <text>2-amino-2,3,7-trideoxy-D-lyxo-hept-6-ulosonate + NAD(+) + H2O = 3-dehydroquinate + NH4(+) + NADH + H(+)</text>
        <dbReference type="Rhea" id="RHEA:25956"/>
        <dbReference type="ChEBI" id="CHEBI:15377"/>
        <dbReference type="ChEBI" id="CHEBI:15378"/>
        <dbReference type="ChEBI" id="CHEBI:28938"/>
        <dbReference type="ChEBI" id="CHEBI:32364"/>
        <dbReference type="ChEBI" id="CHEBI:57540"/>
        <dbReference type="ChEBI" id="CHEBI:57945"/>
        <dbReference type="ChEBI" id="CHEBI:58859"/>
        <dbReference type="EC" id="1.4.1.24"/>
    </reaction>
</comment>
<dbReference type="InterPro" id="IPR030960">
    <property type="entry name" value="DHQS/DOIS_N"/>
</dbReference>
<evidence type="ECO:0000259" key="7">
    <source>
        <dbReference type="Pfam" id="PF26558"/>
    </source>
</evidence>
<keyword evidence="4 5" id="KW-0057">Aromatic amino acid biosynthesis</keyword>
<evidence type="ECO:0000313" key="9">
    <source>
        <dbReference type="Proteomes" id="UP001492541"/>
    </source>
</evidence>
<evidence type="ECO:0000256" key="4">
    <source>
        <dbReference type="ARBA" id="ARBA00023141"/>
    </source>
</evidence>
<dbReference type="InterPro" id="IPR056179">
    <property type="entry name" value="DHQS_C"/>
</dbReference>
<comment type="function">
    <text evidence="5">Catalyzes the oxidative deamination and cyclization of 2-amino-3,7-dideoxy-D-threo-hept-6-ulosonic acid (ADH) to yield 3-dehydroquinate (DHQ), which is fed into the canonical shikimic pathway of aromatic amino acid biosynthesis.</text>
</comment>
<evidence type="ECO:0000256" key="2">
    <source>
        <dbReference type="ARBA" id="ARBA00023002"/>
    </source>
</evidence>
<dbReference type="RefSeq" id="WP_193807927.1">
    <property type="nucleotide sequence ID" value="NZ_CP087714.1"/>
</dbReference>
<evidence type="ECO:0000256" key="1">
    <source>
        <dbReference type="ARBA" id="ARBA00022605"/>
    </source>
</evidence>
<gene>
    <name evidence="5" type="primary">aroB'</name>
    <name evidence="8" type="ORF">LPQ35_04680</name>
</gene>
<name>A0ABZ3H7H8_GEOAI</name>
<feature type="domain" description="3-dehydroquinate synthase N-terminal" evidence="6">
    <location>
        <begin position="1"/>
        <end position="139"/>
    </location>
</feature>
<protein>
    <recommendedName>
        <fullName evidence="5">3-dehydroquinate synthase</fullName>
        <shortName evidence="5">DHQ synthase</shortName>
        <ecNumber evidence="5">1.4.1.24</ecNumber>
    </recommendedName>
    <alternativeName>
        <fullName evidence="5">3-dehydroquinate synthase II</fullName>
    </alternativeName>
</protein>
<dbReference type="EC" id="1.4.1.24" evidence="5"/>
<evidence type="ECO:0000256" key="3">
    <source>
        <dbReference type="ARBA" id="ARBA00023027"/>
    </source>
</evidence>
<evidence type="ECO:0000256" key="5">
    <source>
        <dbReference type="HAMAP-Rule" id="MF_01244"/>
    </source>
</evidence>
<evidence type="ECO:0000259" key="6">
    <source>
        <dbReference type="Pfam" id="PF01959"/>
    </source>
</evidence>
<keyword evidence="3 5" id="KW-0520">NAD</keyword>
<reference evidence="8 9" key="1">
    <citation type="submission" date="2021-11" db="EMBL/GenBank/DDBJ databases">
        <title>Whole genome of Geoglobus acetivorans.</title>
        <authorList>
            <person name="Liu D."/>
        </authorList>
    </citation>
    <scope>NUCLEOTIDE SEQUENCE [LARGE SCALE GENOMIC DNA]</scope>
    <source>
        <strain evidence="8 9">SBH6</strain>
    </source>
</reference>
<dbReference type="HAMAP" id="MF_01244">
    <property type="entry name" value="Arch_DHQ_synthase"/>
    <property type="match status" value="1"/>
</dbReference>
<keyword evidence="2 5" id="KW-0560">Oxidoreductase</keyword>
<keyword evidence="9" id="KW-1185">Reference proteome</keyword>
<dbReference type="EMBL" id="CP087714">
    <property type="protein sequence ID" value="XAT64665.1"/>
    <property type="molecule type" value="Genomic_DNA"/>
</dbReference>
<proteinExistence type="inferred from homology"/>
<keyword evidence="1 5" id="KW-0028">Amino-acid biosynthesis</keyword>
<dbReference type="Proteomes" id="UP001492541">
    <property type="component" value="Chromosome"/>
</dbReference>
<dbReference type="PANTHER" id="PTHR33563">
    <property type="match status" value="1"/>
</dbReference>
<accession>A0ABZ3H7H8</accession>
<dbReference type="GeneID" id="90448955"/>
<dbReference type="Pfam" id="PF26558">
    <property type="entry name" value="DHQS_2nd"/>
    <property type="match status" value="1"/>
</dbReference>
<evidence type="ECO:0000313" key="8">
    <source>
        <dbReference type="EMBL" id="XAT64665.1"/>
    </source>
</evidence>
<comment type="similarity">
    <text evidence="5">Belongs to the archaeal-type DHQ synthase family.</text>
</comment>
<dbReference type="PIRSF" id="PIRSF006655">
    <property type="entry name" value="DHQ_synth"/>
    <property type="match status" value="1"/>
</dbReference>